<keyword evidence="3" id="KW-0547">Nucleotide-binding</keyword>
<dbReference type="FunFam" id="3.40.50.300:FF:000016">
    <property type="entry name" value="Oligopeptide ABC transporter ATP-binding component"/>
    <property type="match status" value="1"/>
</dbReference>
<dbReference type="Pfam" id="PF00005">
    <property type="entry name" value="ABC_tran"/>
    <property type="match status" value="1"/>
</dbReference>
<dbReference type="InterPro" id="IPR050319">
    <property type="entry name" value="ABC_transp_ATP-bind"/>
</dbReference>
<evidence type="ECO:0000256" key="4">
    <source>
        <dbReference type="ARBA" id="ARBA00022840"/>
    </source>
</evidence>
<feature type="domain" description="ABC transporter" evidence="5">
    <location>
        <begin position="20"/>
        <end position="270"/>
    </location>
</feature>
<dbReference type="InterPro" id="IPR003439">
    <property type="entry name" value="ABC_transporter-like_ATP-bd"/>
</dbReference>
<organism evidence="6 7">
    <name type="scientific">Oxobacter pfennigii</name>
    <dbReference type="NCBI Taxonomy" id="36849"/>
    <lineage>
        <taxon>Bacteria</taxon>
        <taxon>Bacillati</taxon>
        <taxon>Bacillota</taxon>
        <taxon>Clostridia</taxon>
        <taxon>Eubacteriales</taxon>
        <taxon>Clostridiaceae</taxon>
        <taxon>Oxobacter</taxon>
    </lineage>
</organism>
<evidence type="ECO:0000313" key="6">
    <source>
        <dbReference type="EMBL" id="KPU42342.1"/>
    </source>
</evidence>
<dbReference type="InterPro" id="IPR003593">
    <property type="entry name" value="AAA+_ATPase"/>
</dbReference>
<proteinExistence type="inferred from homology"/>
<dbReference type="Pfam" id="PF08352">
    <property type="entry name" value="oligo_HPY"/>
    <property type="match status" value="1"/>
</dbReference>
<dbReference type="CDD" id="cd03257">
    <property type="entry name" value="ABC_NikE_OppD_transporters"/>
    <property type="match status" value="1"/>
</dbReference>
<evidence type="ECO:0000256" key="2">
    <source>
        <dbReference type="ARBA" id="ARBA00022448"/>
    </source>
</evidence>
<dbReference type="GO" id="GO:0016887">
    <property type="term" value="F:ATP hydrolysis activity"/>
    <property type="evidence" value="ECO:0007669"/>
    <property type="project" value="InterPro"/>
</dbReference>
<dbReference type="PROSITE" id="PS50893">
    <property type="entry name" value="ABC_TRANSPORTER_2"/>
    <property type="match status" value="1"/>
</dbReference>
<dbReference type="GO" id="GO:0015833">
    <property type="term" value="P:peptide transport"/>
    <property type="evidence" value="ECO:0007669"/>
    <property type="project" value="InterPro"/>
</dbReference>
<evidence type="ECO:0000313" key="7">
    <source>
        <dbReference type="Proteomes" id="UP000050326"/>
    </source>
</evidence>
<keyword evidence="7" id="KW-1185">Reference proteome</keyword>
<dbReference type="NCBIfam" id="TIGR01727">
    <property type="entry name" value="oligo_HPY"/>
    <property type="match status" value="1"/>
</dbReference>
<dbReference type="Gene3D" id="3.40.50.300">
    <property type="entry name" value="P-loop containing nucleotide triphosphate hydrolases"/>
    <property type="match status" value="1"/>
</dbReference>
<sequence>MYNAGFNMKGCEKSMNEKILKVSNLTKYFDIYSGIFGKKGSVHAVEDVSFDLYKSETLGIVGESGSGKSTLGRVILKLIRHTKGKVIYKGKDILSLKGKEFRAIRRELQMVFQDPYASLNPRFKIGDAIIEPMLANNIVKSKAEAREKVIKILELVGLQGEMYDRYPHEFSGGQRQRISIARALALEPLVLVCDEAVSALDVSVQAQILNLFNQLKKRLDLTYIFISHDLAVIKYISDRIMVMYLGEVMELAPTEQLFKKTYHPYTEALISAIPEPTTKAKKERIILEGDIPSPIDPPSGCRFRTRCQKSMEICTKEHPEIIEIEPNHYVRCHIYSGKKEE</sequence>
<comment type="caution">
    <text evidence="6">The sequence shown here is derived from an EMBL/GenBank/DDBJ whole genome shotgun (WGS) entry which is preliminary data.</text>
</comment>
<dbReference type="SMART" id="SM00382">
    <property type="entry name" value="AAA"/>
    <property type="match status" value="1"/>
</dbReference>
<dbReference type="SUPFAM" id="SSF52540">
    <property type="entry name" value="P-loop containing nucleoside triphosphate hydrolases"/>
    <property type="match status" value="1"/>
</dbReference>
<dbReference type="InterPro" id="IPR017871">
    <property type="entry name" value="ABC_transporter-like_CS"/>
</dbReference>
<evidence type="ECO:0000259" key="5">
    <source>
        <dbReference type="PROSITE" id="PS50893"/>
    </source>
</evidence>
<gene>
    <name evidence="6" type="primary">oppF_5</name>
    <name evidence="6" type="ORF">OXPF_41270</name>
</gene>
<dbReference type="EMBL" id="LKET01000068">
    <property type="protein sequence ID" value="KPU42342.1"/>
    <property type="molecule type" value="Genomic_DNA"/>
</dbReference>
<dbReference type="AlphaFoldDB" id="A0A0P8W1M7"/>
<dbReference type="STRING" id="36849.OXPF_41270"/>
<keyword evidence="4 6" id="KW-0067">ATP-binding</keyword>
<evidence type="ECO:0000256" key="3">
    <source>
        <dbReference type="ARBA" id="ARBA00022741"/>
    </source>
</evidence>
<reference evidence="6 7" key="1">
    <citation type="submission" date="2015-09" db="EMBL/GenBank/DDBJ databases">
        <title>Genome sequence of Oxobacter pfennigii DSM 3222.</title>
        <authorList>
            <person name="Poehlein A."/>
            <person name="Bengelsdorf F.R."/>
            <person name="Schiel-Bengelsdorf B."/>
            <person name="Duerre P."/>
            <person name="Daniel R."/>
        </authorList>
    </citation>
    <scope>NUCLEOTIDE SEQUENCE [LARGE SCALE GENOMIC DNA]</scope>
    <source>
        <strain evidence="6 7">DSM 3222</strain>
    </source>
</reference>
<dbReference type="GO" id="GO:0005524">
    <property type="term" value="F:ATP binding"/>
    <property type="evidence" value="ECO:0007669"/>
    <property type="project" value="UniProtKB-KW"/>
</dbReference>
<dbReference type="Proteomes" id="UP000050326">
    <property type="component" value="Unassembled WGS sequence"/>
</dbReference>
<accession>A0A0P8W1M7</accession>
<name>A0A0P8W1M7_9CLOT</name>
<comment type="similarity">
    <text evidence="1">Belongs to the ABC transporter superfamily.</text>
</comment>
<dbReference type="PROSITE" id="PS00211">
    <property type="entry name" value="ABC_TRANSPORTER_1"/>
    <property type="match status" value="1"/>
</dbReference>
<dbReference type="InterPro" id="IPR027417">
    <property type="entry name" value="P-loop_NTPase"/>
</dbReference>
<dbReference type="PATRIC" id="fig|36849.3.peg.4363"/>
<dbReference type="PANTHER" id="PTHR43776">
    <property type="entry name" value="TRANSPORT ATP-BINDING PROTEIN"/>
    <property type="match status" value="1"/>
</dbReference>
<dbReference type="GO" id="GO:0055085">
    <property type="term" value="P:transmembrane transport"/>
    <property type="evidence" value="ECO:0007669"/>
    <property type="project" value="UniProtKB-ARBA"/>
</dbReference>
<keyword evidence="2" id="KW-0813">Transport</keyword>
<evidence type="ECO:0000256" key="1">
    <source>
        <dbReference type="ARBA" id="ARBA00005417"/>
    </source>
</evidence>
<dbReference type="InterPro" id="IPR013563">
    <property type="entry name" value="Oligopep_ABC_C"/>
</dbReference>
<protein>
    <submittedName>
        <fullName evidence="6">Oligopeptide transport ATP-binding protein OppF</fullName>
    </submittedName>
</protein>